<dbReference type="PANTHER" id="PTHR16866">
    <property type="entry name" value="GASTRIN-RELEASING PEPTIDE"/>
    <property type="match status" value="1"/>
</dbReference>
<dbReference type="InterPro" id="IPR000874">
    <property type="entry name" value="Bombesin"/>
</dbReference>
<dbReference type="GO" id="GO:0043005">
    <property type="term" value="C:neuron projection"/>
    <property type="evidence" value="ECO:0007669"/>
    <property type="project" value="TreeGrafter"/>
</dbReference>
<dbReference type="GO" id="GO:0046887">
    <property type="term" value="P:positive regulation of hormone secretion"/>
    <property type="evidence" value="ECO:0007669"/>
    <property type="project" value="TreeGrafter"/>
</dbReference>
<feature type="transmembrane region" description="Helical" evidence="5">
    <location>
        <begin position="12"/>
        <end position="35"/>
    </location>
</feature>
<evidence type="ECO:0000256" key="5">
    <source>
        <dbReference type="SAM" id="Phobius"/>
    </source>
</evidence>
<dbReference type="GeneTree" id="ENSGT00940000172895"/>
<reference evidence="6" key="1">
    <citation type="submission" date="2025-08" db="UniProtKB">
        <authorList>
            <consortium name="Ensembl"/>
        </authorList>
    </citation>
    <scope>IDENTIFICATION</scope>
</reference>
<dbReference type="Ensembl" id="ENSPKIT00000006754.1">
    <property type="protein sequence ID" value="ENSPKIP00000026006.1"/>
    <property type="gene ID" value="ENSPKIG00000008658.1"/>
</dbReference>
<keyword evidence="5" id="KW-0472">Membrane</keyword>
<dbReference type="GO" id="GO:0031710">
    <property type="term" value="F:neuromedin B receptor binding"/>
    <property type="evidence" value="ECO:0007669"/>
    <property type="project" value="TreeGrafter"/>
</dbReference>
<evidence type="ECO:0000256" key="3">
    <source>
        <dbReference type="ARBA" id="ARBA00022525"/>
    </source>
</evidence>
<evidence type="ECO:0000256" key="1">
    <source>
        <dbReference type="ARBA" id="ARBA00004613"/>
    </source>
</evidence>
<keyword evidence="4" id="KW-0027">Amidation</keyword>
<organism evidence="6 7">
    <name type="scientific">Paramormyrops kingsleyae</name>
    <dbReference type="NCBI Taxonomy" id="1676925"/>
    <lineage>
        <taxon>Eukaryota</taxon>
        <taxon>Metazoa</taxon>
        <taxon>Chordata</taxon>
        <taxon>Craniata</taxon>
        <taxon>Vertebrata</taxon>
        <taxon>Euteleostomi</taxon>
        <taxon>Actinopterygii</taxon>
        <taxon>Neopterygii</taxon>
        <taxon>Teleostei</taxon>
        <taxon>Osteoglossocephala</taxon>
        <taxon>Osteoglossomorpha</taxon>
        <taxon>Osteoglossiformes</taxon>
        <taxon>Mormyridae</taxon>
        <taxon>Paramormyrops</taxon>
    </lineage>
</organism>
<dbReference type="GO" id="GO:0005184">
    <property type="term" value="F:neuropeptide hormone activity"/>
    <property type="evidence" value="ECO:0007669"/>
    <property type="project" value="TreeGrafter"/>
</dbReference>
<accession>A0A3B3S7P1</accession>
<evidence type="ECO:0000256" key="4">
    <source>
        <dbReference type="ARBA" id="ARBA00022815"/>
    </source>
</evidence>
<dbReference type="OrthoDB" id="9535999at2759"/>
<dbReference type="Proteomes" id="UP000261540">
    <property type="component" value="Unplaced"/>
</dbReference>
<dbReference type="PANTHER" id="PTHR16866:SF3">
    <property type="entry name" value="NEUROMEDIN-B"/>
    <property type="match status" value="1"/>
</dbReference>
<dbReference type="KEGG" id="pki:111843571"/>
<keyword evidence="5" id="KW-1133">Transmembrane helix</keyword>
<comment type="similarity">
    <text evidence="2">Belongs to the bombesin/neuromedin-B/ranatensin family.</text>
</comment>
<keyword evidence="5" id="KW-0812">Transmembrane</keyword>
<reference evidence="6" key="2">
    <citation type="submission" date="2025-09" db="UniProtKB">
        <authorList>
            <consortium name="Ensembl"/>
        </authorList>
    </citation>
    <scope>IDENTIFICATION</scope>
</reference>
<keyword evidence="7" id="KW-1185">Reference proteome</keyword>
<name>A0A3B3S7P1_9TELE</name>
<dbReference type="Pfam" id="PF02044">
    <property type="entry name" value="Bombesin"/>
    <property type="match status" value="1"/>
</dbReference>
<evidence type="ECO:0000313" key="7">
    <source>
        <dbReference type="Proteomes" id="UP000261540"/>
    </source>
</evidence>
<keyword evidence="3" id="KW-0964">Secreted</keyword>
<dbReference type="AlphaFoldDB" id="A0A3B3S7P1"/>
<sequence>MAETAWRHILQFGFLTYFIVFSYISVTSSVSLDLTELRNRVSKIKVNPRGNLWATGHFMGKKNAVDSSSLESPNKLALNAIRVALMPEQKAQDWREFIVEQMIKVAVQDHLQEPGEKIDNNEPEADSLTKILENYLRSRRK</sequence>
<evidence type="ECO:0000256" key="2">
    <source>
        <dbReference type="ARBA" id="ARBA00010012"/>
    </source>
</evidence>
<protein>
    <submittedName>
        <fullName evidence="6">Neuromedin B</fullName>
    </submittedName>
</protein>
<evidence type="ECO:0000313" key="6">
    <source>
        <dbReference type="Ensembl" id="ENSPKIP00000026006.1"/>
    </source>
</evidence>
<comment type="subcellular location">
    <subcellularLocation>
        <location evidence="1">Secreted</location>
    </subcellularLocation>
</comment>
<dbReference type="PROSITE" id="PS00257">
    <property type="entry name" value="BOMBESIN"/>
    <property type="match status" value="1"/>
</dbReference>
<dbReference type="GO" id="GO:0005576">
    <property type="term" value="C:extracellular region"/>
    <property type="evidence" value="ECO:0007669"/>
    <property type="project" value="UniProtKB-SubCell"/>
</dbReference>
<dbReference type="CTD" id="798102"/>
<proteinExistence type="inferred from homology"/>
<dbReference type="GO" id="GO:0007218">
    <property type="term" value="P:neuropeptide signaling pathway"/>
    <property type="evidence" value="ECO:0007669"/>
    <property type="project" value="InterPro"/>
</dbReference>